<dbReference type="InterPro" id="IPR048279">
    <property type="entry name" value="MdtK-like"/>
</dbReference>
<feature type="transmembrane region" description="Helical" evidence="7">
    <location>
        <begin position="418"/>
        <end position="437"/>
    </location>
</feature>
<dbReference type="RefSeq" id="WP_076170314.1">
    <property type="nucleotide sequence ID" value="NZ_MRTP01000003.1"/>
</dbReference>
<keyword evidence="6 7" id="KW-0472">Membrane</keyword>
<protein>
    <submittedName>
        <fullName evidence="8">MATE family efflux transporter</fullName>
    </submittedName>
</protein>
<evidence type="ECO:0000313" key="8">
    <source>
        <dbReference type="EMBL" id="OMF54410.1"/>
    </source>
</evidence>
<keyword evidence="5 7" id="KW-1133">Transmembrane helix</keyword>
<dbReference type="Pfam" id="PF01554">
    <property type="entry name" value="MatE"/>
    <property type="match status" value="2"/>
</dbReference>
<feature type="transmembrane region" description="Helical" evidence="7">
    <location>
        <begin position="97"/>
        <end position="115"/>
    </location>
</feature>
<evidence type="ECO:0000256" key="1">
    <source>
        <dbReference type="ARBA" id="ARBA00004651"/>
    </source>
</evidence>
<evidence type="ECO:0000256" key="3">
    <source>
        <dbReference type="ARBA" id="ARBA00022475"/>
    </source>
</evidence>
<dbReference type="Proteomes" id="UP000187172">
    <property type="component" value="Unassembled WGS sequence"/>
</dbReference>
<comment type="subcellular location">
    <subcellularLocation>
        <location evidence="1">Cell membrane</location>
        <topology evidence="1">Multi-pass membrane protein</topology>
    </subcellularLocation>
</comment>
<organism evidence="8 9">
    <name type="scientific">Paenibacillus rhizosphaerae</name>
    <dbReference type="NCBI Taxonomy" id="297318"/>
    <lineage>
        <taxon>Bacteria</taxon>
        <taxon>Bacillati</taxon>
        <taxon>Bacillota</taxon>
        <taxon>Bacilli</taxon>
        <taxon>Bacillales</taxon>
        <taxon>Paenibacillaceae</taxon>
        <taxon>Paenibacillus</taxon>
    </lineage>
</organism>
<proteinExistence type="predicted"/>
<evidence type="ECO:0000313" key="9">
    <source>
        <dbReference type="Proteomes" id="UP000187172"/>
    </source>
</evidence>
<dbReference type="GO" id="GO:0005886">
    <property type="term" value="C:plasma membrane"/>
    <property type="evidence" value="ECO:0007669"/>
    <property type="project" value="UniProtKB-SubCell"/>
</dbReference>
<dbReference type="PIRSF" id="PIRSF006603">
    <property type="entry name" value="DinF"/>
    <property type="match status" value="1"/>
</dbReference>
<dbReference type="GO" id="GO:0042910">
    <property type="term" value="F:xenobiotic transmembrane transporter activity"/>
    <property type="evidence" value="ECO:0007669"/>
    <property type="project" value="InterPro"/>
</dbReference>
<gene>
    <name evidence="8" type="ORF">BK138_14600</name>
</gene>
<reference evidence="8 9" key="1">
    <citation type="submission" date="2016-11" db="EMBL/GenBank/DDBJ databases">
        <title>Paenibacillus species isolates.</title>
        <authorList>
            <person name="Beno S.M."/>
        </authorList>
    </citation>
    <scope>NUCLEOTIDE SEQUENCE [LARGE SCALE GENOMIC DNA]</scope>
    <source>
        <strain evidence="8 9">FSL R5-0378</strain>
    </source>
</reference>
<sequence length="459" mass="49976">MSRSIAGDNPVSKLSLLAITWPIFVESALQMFLRTSDTFMLSKVSDGAVAAVGVANQIIMFAVLMFNFVALGSAVVISQYLGARRQHEIGRLAGSSLALNFLFGLVVSVIVMMLSGPLLRIFDLDPSLFGQAEKYLLIAGGALVIQALLTAVTAMIQSHGLTRQTMVVTIGMNVLNIFGNYLFIYGPGGFPKLGVVGVAISTAFAQCVGLAVNLVLLRKAAGVYIRWNDLFVWSREHIGKVLRVGVPSSAVSLSYSANQFVTTAFISSLGASVLATKIYTQNIMFFVMILAVSLGRGGQIIVGQLVGAGQREEAYKQVIRNLIRSELITLAAVAVLTLFRHPLMKLFTTDPDIIAMGAALLLLSFLLEPGRNFNVILERSLQAAGDARSAMIVSITVTWLFSVPLTYLLGIYWGYGLYGIWAAFIADEWLRGILLWVRWRSKAWQRKALVQLRSEEQAL</sequence>
<evidence type="ECO:0000256" key="4">
    <source>
        <dbReference type="ARBA" id="ARBA00022692"/>
    </source>
</evidence>
<dbReference type="EMBL" id="MRTP01000003">
    <property type="protein sequence ID" value="OMF54410.1"/>
    <property type="molecule type" value="Genomic_DNA"/>
</dbReference>
<feature type="transmembrane region" description="Helical" evidence="7">
    <location>
        <begin position="12"/>
        <end position="33"/>
    </location>
</feature>
<accession>A0A1R1ERE5</accession>
<feature type="transmembrane region" description="Helical" evidence="7">
    <location>
        <begin position="353"/>
        <end position="370"/>
    </location>
</feature>
<dbReference type="NCBIfam" id="TIGR00797">
    <property type="entry name" value="matE"/>
    <property type="match status" value="1"/>
</dbReference>
<feature type="transmembrane region" description="Helical" evidence="7">
    <location>
        <begin position="166"/>
        <end position="184"/>
    </location>
</feature>
<evidence type="ECO:0000256" key="6">
    <source>
        <dbReference type="ARBA" id="ARBA00023136"/>
    </source>
</evidence>
<dbReference type="AlphaFoldDB" id="A0A1R1ERE5"/>
<dbReference type="InterPro" id="IPR002528">
    <property type="entry name" value="MATE_fam"/>
</dbReference>
<feature type="transmembrane region" description="Helical" evidence="7">
    <location>
        <begin position="135"/>
        <end position="154"/>
    </location>
</feature>
<keyword evidence="4 7" id="KW-0812">Transmembrane</keyword>
<dbReference type="STRING" id="297318.BK138_14600"/>
<evidence type="ECO:0000256" key="2">
    <source>
        <dbReference type="ARBA" id="ARBA00022448"/>
    </source>
</evidence>
<evidence type="ECO:0000256" key="5">
    <source>
        <dbReference type="ARBA" id="ARBA00022989"/>
    </source>
</evidence>
<dbReference type="InterPro" id="IPR047135">
    <property type="entry name" value="YsiQ"/>
</dbReference>
<dbReference type="PANTHER" id="PTHR42925">
    <property type="entry name" value="MULTIDRUG AND TOXIN EFFLUX PROTEIN MATE FAMILY"/>
    <property type="match status" value="1"/>
</dbReference>
<keyword evidence="9" id="KW-1185">Reference proteome</keyword>
<comment type="caution">
    <text evidence="8">The sequence shown here is derived from an EMBL/GenBank/DDBJ whole genome shotgun (WGS) entry which is preliminary data.</text>
</comment>
<feature type="transmembrane region" description="Helical" evidence="7">
    <location>
        <begin position="391"/>
        <end position="412"/>
    </location>
</feature>
<name>A0A1R1ERE5_9BACL</name>
<feature type="transmembrane region" description="Helical" evidence="7">
    <location>
        <begin position="196"/>
        <end position="217"/>
    </location>
</feature>
<dbReference type="PANTHER" id="PTHR42925:SF1">
    <property type="entry name" value="VIRULENCE FACTOR MVIN"/>
    <property type="match status" value="1"/>
</dbReference>
<feature type="transmembrane region" description="Helical" evidence="7">
    <location>
        <begin position="53"/>
        <end position="77"/>
    </location>
</feature>
<feature type="transmembrane region" description="Helical" evidence="7">
    <location>
        <begin position="327"/>
        <end position="347"/>
    </location>
</feature>
<keyword evidence="2" id="KW-0813">Transport</keyword>
<dbReference type="GO" id="GO:0015297">
    <property type="term" value="F:antiporter activity"/>
    <property type="evidence" value="ECO:0007669"/>
    <property type="project" value="InterPro"/>
</dbReference>
<evidence type="ECO:0000256" key="7">
    <source>
        <dbReference type="SAM" id="Phobius"/>
    </source>
</evidence>
<keyword evidence="3" id="KW-1003">Cell membrane</keyword>
<dbReference type="CDD" id="cd13134">
    <property type="entry name" value="MATE_like_8"/>
    <property type="match status" value="1"/>
</dbReference>